<dbReference type="AlphaFoldDB" id="R7Y4N0"/>
<proteinExistence type="predicted"/>
<evidence type="ECO:0000256" key="1">
    <source>
        <dbReference type="SAM" id="MobiDB-lite"/>
    </source>
</evidence>
<keyword evidence="2" id="KW-0812">Transmembrane</keyword>
<dbReference type="GO" id="GO:0004674">
    <property type="term" value="F:protein serine/threonine kinase activity"/>
    <property type="evidence" value="ECO:0007669"/>
    <property type="project" value="UniProtKB-KW"/>
</dbReference>
<dbReference type="EMBL" id="AQPW01000035">
    <property type="protein sequence ID" value="EON30965.1"/>
    <property type="molecule type" value="Genomic_DNA"/>
</dbReference>
<sequence length="408" mass="42614">MGHPAIAQVAGHGSADGRAWVAIEPVPASDAALLIRRHPDGIDIDLAVRIITVVGDALDAAHRRRLVHGNVSPADILLAEPGDLTGSAAATPGVVTLTGFGLTAPGHDGQMPHPAGDVAALGRTLVELLTGTGSVARHRVSGAVSPAFYAVLARALDPDSDHRYRTCAEFVRAAELALHLTHTDGEPATEVIAAGTPGPDRGVPRVFTPAGHPDRPTEVDTERRRAVATPSTPSLPVSASPRRRRWIAPILVAAVIVALVVGTLILLGASTTRPPWPSAVAPIAATFPQLLPETPESTGWRGARCEAVLRDGVDGISCTDDANVGFVVWRTPTLPTRAAVTAGLKGYPGDEISWRDGPASASRDSVVDGWVVTNFAGSPRATYTVVTTWPGHTGREILDDWWRTAPLG</sequence>
<name>R7Y4N0_9ACTN</name>
<keyword evidence="2" id="KW-1133">Transmembrane helix</keyword>
<evidence type="ECO:0000256" key="2">
    <source>
        <dbReference type="SAM" id="Phobius"/>
    </source>
</evidence>
<keyword evidence="4" id="KW-0418">Kinase</keyword>
<dbReference type="Gene3D" id="1.10.510.10">
    <property type="entry name" value="Transferase(Phosphotransferase) domain 1"/>
    <property type="match status" value="1"/>
</dbReference>
<dbReference type="Proteomes" id="UP000013569">
    <property type="component" value="Unassembled WGS sequence"/>
</dbReference>
<keyword evidence="4" id="KW-0723">Serine/threonine-protein kinase</keyword>
<reference evidence="4 5" key="1">
    <citation type="journal article" date="2013" name="Genome Announc.">
        <title>Draft Genome Sequence of a Benzothiophene-Desulfurizing Bacterium, Gordona terrae Strain C-6.</title>
        <authorList>
            <person name="Wang W."/>
            <person name="Ma T."/>
            <person name="Ren Y."/>
            <person name="Li G."/>
        </authorList>
    </citation>
    <scope>NUCLEOTIDE SEQUENCE [LARGE SCALE GENOMIC DNA]</scope>
    <source>
        <strain evidence="4 5">C-6</strain>
    </source>
</reference>
<keyword evidence="4" id="KW-0808">Transferase</keyword>
<evidence type="ECO:0000259" key="3">
    <source>
        <dbReference type="PROSITE" id="PS50011"/>
    </source>
</evidence>
<comment type="caution">
    <text evidence="4">The sequence shown here is derived from an EMBL/GenBank/DDBJ whole genome shotgun (WGS) entry which is preliminary data.</text>
</comment>
<organism evidence="4 5">
    <name type="scientific">Gordonia terrae C-6</name>
    <dbReference type="NCBI Taxonomy" id="1316928"/>
    <lineage>
        <taxon>Bacteria</taxon>
        <taxon>Bacillati</taxon>
        <taxon>Actinomycetota</taxon>
        <taxon>Actinomycetes</taxon>
        <taxon>Mycobacteriales</taxon>
        <taxon>Gordoniaceae</taxon>
        <taxon>Gordonia</taxon>
    </lineage>
</organism>
<accession>R7Y4N0</accession>
<feature type="transmembrane region" description="Helical" evidence="2">
    <location>
        <begin position="246"/>
        <end position="267"/>
    </location>
</feature>
<dbReference type="InterPro" id="IPR000719">
    <property type="entry name" value="Prot_kinase_dom"/>
</dbReference>
<evidence type="ECO:0000313" key="5">
    <source>
        <dbReference type="Proteomes" id="UP000013569"/>
    </source>
</evidence>
<gene>
    <name evidence="4" type="ORF">GTC6_20100</name>
</gene>
<feature type="domain" description="Protein kinase" evidence="3">
    <location>
        <begin position="1"/>
        <end position="256"/>
    </location>
</feature>
<feature type="region of interest" description="Disordered" evidence="1">
    <location>
        <begin position="194"/>
        <end position="239"/>
    </location>
</feature>
<dbReference type="SUPFAM" id="SSF56112">
    <property type="entry name" value="Protein kinase-like (PK-like)"/>
    <property type="match status" value="1"/>
</dbReference>
<keyword evidence="2" id="KW-0472">Membrane</keyword>
<dbReference type="PATRIC" id="fig|1316928.3.peg.4065"/>
<dbReference type="GO" id="GO:0005524">
    <property type="term" value="F:ATP binding"/>
    <property type="evidence" value="ECO:0007669"/>
    <property type="project" value="InterPro"/>
</dbReference>
<protein>
    <submittedName>
        <fullName evidence="4">Serine/threonine protein kinase</fullName>
    </submittedName>
</protein>
<dbReference type="InterPro" id="IPR011009">
    <property type="entry name" value="Kinase-like_dom_sf"/>
</dbReference>
<feature type="compositionally biased region" description="Basic and acidic residues" evidence="1">
    <location>
        <begin position="212"/>
        <end position="225"/>
    </location>
</feature>
<dbReference type="PROSITE" id="PS50011">
    <property type="entry name" value="PROTEIN_KINASE_DOM"/>
    <property type="match status" value="1"/>
</dbReference>
<evidence type="ECO:0000313" key="4">
    <source>
        <dbReference type="EMBL" id="EON30965.1"/>
    </source>
</evidence>